<name>A0ACC2RIU1_9FUNG</name>
<dbReference type="EMBL" id="QTSX02007183">
    <property type="protein sequence ID" value="KAJ9049977.1"/>
    <property type="molecule type" value="Genomic_DNA"/>
</dbReference>
<reference evidence="1" key="1">
    <citation type="submission" date="2022-04" db="EMBL/GenBank/DDBJ databases">
        <title>Genome of the entomopathogenic fungus Entomophthora muscae.</title>
        <authorList>
            <person name="Elya C."/>
            <person name="Lovett B.R."/>
            <person name="Lee E."/>
            <person name="Macias A.M."/>
            <person name="Hajek A.E."/>
            <person name="De Bivort B.L."/>
            <person name="Kasson M.T."/>
            <person name="De Fine Licht H.H."/>
            <person name="Stajich J.E."/>
        </authorList>
    </citation>
    <scope>NUCLEOTIDE SEQUENCE</scope>
    <source>
        <strain evidence="1">Berkeley</strain>
    </source>
</reference>
<sequence>MDPSKSMTEHNCSEESNHDYKFIQYIPNSKRPYHQTACQQLEDFFQSTPVPSREQKLELAAELNLHVQKVDNWFQNRRAKQSQLVKSFARQADGKSYSSPVLGSERDVEQDSTCVSTSSTKPPWMSQILN</sequence>
<evidence type="ECO:0000313" key="1">
    <source>
        <dbReference type="EMBL" id="KAJ9049977.1"/>
    </source>
</evidence>
<evidence type="ECO:0000313" key="2">
    <source>
        <dbReference type="Proteomes" id="UP001165960"/>
    </source>
</evidence>
<proteinExistence type="predicted"/>
<gene>
    <name evidence="1" type="ORF">DSO57_1018865</name>
</gene>
<dbReference type="Proteomes" id="UP001165960">
    <property type="component" value="Unassembled WGS sequence"/>
</dbReference>
<comment type="caution">
    <text evidence="1">The sequence shown here is derived from an EMBL/GenBank/DDBJ whole genome shotgun (WGS) entry which is preliminary data.</text>
</comment>
<accession>A0ACC2RIU1</accession>
<organism evidence="1 2">
    <name type="scientific">Entomophthora muscae</name>
    <dbReference type="NCBI Taxonomy" id="34485"/>
    <lineage>
        <taxon>Eukaryota</taxon>
        <taxon>Fungi</taxon>
        <taxon>Fungi incertae sedis</taxon>
        <taxon>Zoopagomycota</taxon>
        <taxon>Entomophthoromycotina</taxon>
        <taxon>Entomophthoromycetes</taxon>
        <taxon>Entomophthorales</taxon>
        <taxon>Entomophthoraceae</taxon>
        <taxon>Entomophthora</taxon>
    </lineage>
</organism>
<protein>
    <submittedName>
        <fullName evidence="1">Uncharacterized protein</fullName>
    </submittedName>
</protein>
<keyword evidence="2" id="KW-1185">Reference proteome</keyword>